<dbReference type="InterPro" id="IPR036019">
    <property type="entry name" value="MscL_channel"/>
</dbReference>
<sequence length="173" mass="19551">MSKNKILKKSWQDAKANIKRNNFLLLAVAFLLGAVTNAMISSFANDVVLSYIVNAFGIKNLQEWKLENGILIGKFLGTVIQFAIVMVLLFVILFLFFVIKNNYVEHKNRKNPPQPVVKPLTVDELILKELQQLNSNITKNQLSQDMQTSLSALETSARKTRSRSASSKKLNKK</sequence>
<keyword evidence="2" id="KW-1133">Transmembrane helix</keyword>
<evidence type="ECO:0000256" key="1">
    <source>
        <dbReference type="SAM" id="MobiDB-lite"/>
    </source>
</evidence>
<keyword evidence="2" id="KW-0812">Transmembrane</keyword>
<dbReference type="EMBL" id="CP107525">
    <property type="protein sequence ID" value="UZW64209.1"/>
    <property type="molecule type" value="Genomic_DNA"/>
</dbReference>
<evidence type="ECO:0000256" key="2">
    <source>
        <dbReference type="SAM" id="Phobius"/>
    </source>
</evidence>
<gene>
    <name evidence="3" type="ORF">OIE46_02370</name>
</gene>
<name>A0AAX3EZI7_MYCSY</name>
<proteinExistence type="predicted"/>
<accession>A0AAX3EZI7</accession>
<feature type="compositionally biased region" description="Low complexity" evidence="1">
    <location>
        <begin position="163"/>
        <end position="173"/>
    </location>
</feature>
<organism evidence="3 4">
    <name type="scientific">Mycoplasmopsis synoviae</name>
    <name type="common">Mycoplasma synoviae</name>
    <dbReference type="NCBI Taxonomy" id="2109"/>
    <lineage>
        <taxon>Bacteria</taxon>
        <taxon>Bacillati</taxon>
        <taxon>Mycoplasmatota</taxon>
        <taxon>Mycoplasmoidales</taxon>
        <taxon>Metamycoplasmataceae</taxon>
        <taxon>Mycoplasmopsis</taxon>
    </lineage>
</organism>
<feature type="transmembrane region" description="Helical" evidence="2">
    <location>
        <begin position="75"/>
        <end position="99"/>
    </location>
</feature>
<evidence type="ECO:0000313" key="4">
    <source>
        <dbReference type="Proteomes" id="UP001164481"/>
    </source>
</evidence>
<dbReference type="RefSeq" id="WP_154221333.1">
    <property type="nucleotide sequence ID" value="NZ_CP034544.1"/>
</dbReference>
<dbReference type="Gene3D" id="1.10.1200.120">
    <property type="entry name" value="Large-conductance mechanosensitive channel, MscL, domain 1"/>
    <property type="match status" value="1"/>
</dbReference>
<protein>
    <submittedName>
        <fullName evidence="3">MscL family protein</fullName>
    </submittedName>
</protein>
<dbReference type="Pfam" id="PF01741">
    <property type="entry name" value="MscL"/>
    <property type="match status" value="1"/>
</dbReference>
<feature type="region of interest" description="Disordered" evidence="1">
    <location>
        <begin position="152"/>
        <end position="173"/>
    </location>
</feature>
<reference evidence="3" key="2">
    <citation type="submission" date="2022-11" db="EMBL/GenBank/DDBJ databases">
        <title>complete genomes of mycoplasma synoviae ZX313 strain and SD2 strain.</title>
        <authorList>
            <person name="Zhong Q."/>
        </authorList>
    </citation>
    <scope>NUCLEOTIDE SEQUENCE</scope>
    <source>
        <strain evidence="3">SD2</strain>
    </source>
</reference>
<dbReference type="AlphaFoldDB" id="A0AAX3EZI7"/>
<dbReference type="SUPFAM" id="SSF81330">
    <property type="entry name" value="Gated mechanosensitive channel"/>
    <property type="match status" value="1"/>
</dbReference>
<dbReference type="Proteomes" id="UP001164481">
    <property type="component" value="Chromosome"/>
</dbReference>
<evidence type="ECO:0000313" key="3">
    <source>
        <dbReference type="EMBL" id="UZW64209.1"/>
    </source>
</evidence>
<keyword evidence="2" id="KW-0472">Membrane</keyword>
<dbReference type="InterPro" id="IPR037673">
    <property type="entry name" value="MSC/AndL"/>
</dbReference>
<reference evidence="3" key="1">
    <citation type="submission" date="2022-10" db="EMBL/GenBank/DDBJ databases">
        <authorList>
            <person name="Wei X."/>
        </authorList>
    </citation>
    <scope>NUCLEOTIDE SEQUENCE</scope>
    <source>
        <strain evidence="3">SD2</strain>
    </source>
</reference>